<organism evidence="3">
    <name type="scientific">marine metagenome</name>
    <dbReference type="NCBI Taxonomy" id="408172"/>
    <lineage>
        <taxon>unclassified sequences</taxon>
        <taxon>metagenomes</taxon>
        <taxon>ecological metagenomes</taxon>
    </lineage>
</organism>
<feature type="transmembrane region" description="Helical" evidence="1">
    <location>
        <begin position="56"/>
        <end position="76"/>
    </location>
</feature>
<evidence type="ECO:0000313" key="3">
    <source>
        <dbReference type="EMBL" id="SVA93198.1"/>
    </source>
</evidence>
<dbReference type="EMBL" id="UINC01022808">
    <property type="protein sequence ID" value="SVA93198.1"/>
    <property type="molecule type" value="Genomic_DNA"/>
</dbReference>
<proteinExistence type="predicted"/>
<dbReference type="PANTHER" id="PTHR36305">
    <property type="entry name" value="PHOSPHATIDYLGLYCEROPHOSPHATASE A"/>
    <property type="match status" value="1"/>
</dbReference>
<dbReference type="SUPFAM" id="SSF101307">
    <property type="entry name" value="YutG-like"/>
    <property type="match status" value="1"/>
</dbReference>
<dbReference type="InterPro" id="IPR026037">
    <property type="entry name" value="PgpA"/>
</dbReference>
<dbReference type="CDD" id="cd06971">
    <property type="entry name" value="PgpA"/>
    <property type="match status" value="1"/>
</dbReference>
<name>A0A381ZV75_9ZZZZ</name>
<feature type="transmembrane region" description="Helical" evidence="1">
    <location>
        <begin position="29"/>
        <end position="49"/>
    </location>
</feature>
<dbReference type="AlphaFoldDB" id="A0A381ZV75"/>
<accession>A0A381ZV75</accession>
<keyword evidence="1" id="KW-1133">Transmembrane helix</keyword>
<feature type="domain" description="YutG/PgpA" evidence="2">
    <location>
        <begin position="21"/>
        <end position="158"/>
    </location>
</feature>
<keyword evidence="1" id="KW-0812">Transmembrane</keyword>
<keyword evidence="1" id="KW-0472">Membrane</keyword>
<evidence type="ECO:0000259" key="2">
    <source>
        <dbReference type="Pfam" id="PF04608"/>
    </source>
</evidence>
<dbReference type="GO" id="GO:0008962">
    <property type="term" value="F:phosphatidylglycerophosphatase activity"/>
    <property type="evidence" value="ECO:0007669"/>
    <property type="project" value="InterPro"/>
</dbReference>
<dbReference type="InterPro" id="IPR036681">
    <property type="entry name" value="PgpA-like_sf"/>
</dbReference>
<dbReference type="Pfam" id="PF04608">
    <property type="entry name" value="PgpA"/>
    <property type="match status" value="1"/>
</dbReference>
<evidence type="ECO:0000256" key="1">
    <source>
        <dbReference type="SAM" id="Phobius"/>
    </source>
</evidence>
<dbReference type="PANTHER" id="PTHR36305:SF1">
    <property type="entry name" value="PHOSPHATIDYLGLYCEROPHOSPHATASE A"/>
    <property type="match status" value="1"/>
</dbReference>
<dbReference type="PIRSF" id="PIRSF006162">
    <property type="entry name" value="PgpA"/>
    <property type="match status" value="1"/>
</dbReference>
<sequence length="162" mass="18324">MDKLVKIQAPIKMLLNPIHLFSFGFGSGLVPRIPGTMGTLIGVLLFIILPITDWRLYLTIIICAFLGGIFCCEYTAKSLNVHDHPSIVWDEIVGYLVTMFMVPKDWLWILIGFILFRVFDILKPWPISVIDSRIKGGLGIMFDDVVAAFFSLAIIQTVIYFL</sequence>
<reference evidence="3" key="1">
    <citation type="submission" date="2018-05" db="EMBL/GenBank/DDBJ databases">
        <authorList>
            <person name="Lanie J.A."/>
            <person name="Ng W.-L."/>
            <person name="Kazmierczak K.M."/>
            <person name="Andrzejewski T.M."/>
            <person name="Davidsen T.M."/>
            <person name="Wayne K.J."/>
            <person name="Tettelin H."/>
            <person name="Glass J.I."/>
            <person name="Rusch D."/>
            <person name="Podicherti R."/>
            <person name="Tsui H.-C.T."/>
            <person name="Winkler M.E."/>
        </authorList>
    </citation>
    <scope>NUCLEOTIDE SEQUENCE</scope>
</reference>
<feature type="transmembrane region" description="Helical" evidence="1">
    <location>
        <begin position="137"/>
        <end position="161"/>
    </location>
</feature>
<dbReference type="GO" id="GO:0006629">
    <property type="term" value="P:lipid metabolic process"/>
    <property type="evidence" value="ECO:0007669"/>
    <property type="project" value="InterPro"/>
</dbReference>
<gene>
    <name evidence="3" type="ORF">METZ01_LOCUS146052</name>
</gene>
<protein>
    <recommendedName>
        <fullName evidence="2">YutG/PgpA domain-containing protein</fullName>
    </recommendedName>
</protein>
<dbReference type="InterPro" id="IPR007686">
    <property type="entry name" value="YutG/PgpA"/>
</dbReference>